<feature type="signal peptide" evidence="1">
    <location>
        <begin position="1"/>
        <end position="19"/>
    </location>
</feature>
<accession>A0AAP1RHQ5</accession>
<comment type="caution">
    <text evidence="2">The sequence shown here is derived from an EMBL/GenBank/DDBJ whole genome shotgun (WGS) entry which is preliminary data.</text>
</comment>
<dbReference type="AlphaFoldDB" id="A0AAP1RHQ5"/>
<proteinExistence type="predicted"/>
<evidence type="ECO:0008006" key="4">
    <source>
        <dbReference type="Google" id="ProtNLM"/>
    </source>
</evidence>
<keyword evidence="3" id="KW-1185">Reference proteome</keyword>
<name>A0AAP1RHQ5_9FLAO</name>
<evidence type="ECO:0000256" key="1">
    <source>
        <dbReference type="SAM" id="SignalP"/>
    </source>
</evidence>
<feature type="chain" id="PRO_5042901928" description="Lipoprotein" evidence="1">
    <location>
        <begin position="20"/>
        <end position="168"/>
    </location>
</feature>
<sequence length="168" mass="19211">MKKCILVGTFLLISFVASCSNKKESKNPTEPTPELVGTFSFEKNGTPVLEIIDSLVAGKKVKYLRLPKEKRFFFLASDFSNVSGGKSLENTKLVNFKLENDWLHSVAEFYVPTEIKYNSYTIFSIEKKIKISNKLSETSYGFIKKLYPESVVNEYKKEMNKGFVLYSK</sequence>
<keyword evidence="1" id="KW-0732">Signal</keyword>
<protein>
    <recommendedName>
        <fullName evidence="4">Lipoprotein</fullName>
    </recommendedName>
</protein>
<gene>
    <name evidence="2" type="ORF">F7645_12170</name>
</gene>
<evidence type="ECO:0000313" key="2">
    <source>
        <dbReference type="EMBL" id="MBE7696176.1"/>
    </source>
</evidence>
<dbReference type="EMBL" id="WXXV01000026">
    <property type="protein sequence ID" value="MBE7696176.1"/>
    <property type="molecule type" value="Genomic_DNA"/>
</dbReference>
<dbReference type="Proteomes" id="UP000806077">
    <property type="component" value="Unassembled WGS sequence"/>
</dbReference>
<evidence type="ECO:0000313" key="3">
    <source>
        <dbReference type="Proteomes" id="UP000806077"/>
    </source>
</evidence>
<reference evidence="2 3" key="1">
    <citation type="journal article" date="2020" name="Int. J. Syst. Evol. Microbiol.">
        <title>Tenacibaculum piscium sp. nov., isolated from skin ulcers of sea-farmed fish, and description of Tenacibaculum finnmarkense sp. nov. with subdivision into genomovars finnmarkense and ulcerans.</title>
        <authorList>
            <person name="Olsen A.B."/>
            <person name="Spilsberg B."/>
            <person name="Nilsen H.K."/>
            <person name="Lagesen K."/>
            <person name="Gulla S."/>
            <person name="Avendano-Herrera R."/>
            <person name="Irgang R."/>
            <person name="Duchaud E."/>
            <person name="Colquhoun D.J."/>
        </authorList>
    </citation>
    <scope>NUCLEOTIDE SEQUENCE [LARGE SCALE GENOMIC DNA]</scope>
    <source>
        <strain evidence="2 3">TNO037</strain>
    </source>
</reference>
<dbReference type="RefSeq" id="WP_101955404.1">
    <property type="nucleotide sequence ID" value="NZ_JAJHTL010000028.1"/>
</dbReference>
<organism evidence="2 3">
    <name type="scientific">Tenacibaculum finnmarkense genomovar finnmarkense</name>
    <dbReference type="NCBI Taxonomy" id="1458503"/>
    <lineage>
        <taxon>Bacteria</taxon>
        <taxon>Pseudomonadati</taxon>
        <taxon>Bacteroidota</taxon>
        <taxon>Flavobacteriia</taxon>
        <taxon>Flavobacteriales</taxon>
        <taxon>Flavobacteriaceae</taxon>
        <taxon>Tenacibaculum</taxon>
        <taxon>Tenacibaculum finnmarkense</taxon>
    </lineage>
</organism>
<dbReference type="PROSITE" id="PS51257">
    <property type="entry name" value="PROKAR_LIPOPROTEIN"/>
    <property type="match status" value="1"/>
</dbReference>